<proteinExistence type="predicted"/>
<dbReference type="OrthoDB" id="20872at2759"/>
<dbReference type="AlphaFoldDB" id="A0A9P4LFK8"/>
<comment type="caution">
    <text evidence="3">The sequence shown here is derived from an EMBL/GenBank/DDBJ whole genome shotgun (WGS) entry which is preliminary data.</text>
</comment>
<dbReference type="PANTHER" id="PTHR46082">
    <property type="entry name" value="ATP/GTP-BINDING PROTEIN-RELATED"/>
    <property type="match status" value="1"/>
</dbReference>
<feature type="domain" description="NB-ARC" evidence="2">
    <location>
        <begin position="56"/>
        <end position="214"/>
    </location>
</feature>
<accession>A0A9P4LFK8</accession>
<dbReference type="GO" id="GO:0043531">
    <property type="term" value="F:ADP binding"/>
    <property type="evidence" value="ECO:0007669"/>
    <property type="project" value="InterPro"/>
</dbReference>
<dbReference type="InterPro" id="IPR011990">
    <property type="entry name" value="TPR-like_helical_dom_sf"/>
</dbReference>
<dbReference type="InterPro" id="IPR002182">
    <property type="entry name" value="NB-ARC"/>
</dbReference>
<organism evidence="3 4">
    <name type="scientific">Setomelanomma holmii</name>
    <dbReference type="NCBI Taxonomy" id="210430"/>
    <lineage>
        <taxon>Eukaryota</taxon>
        <taxon>Fungi</taxon>
        <taxon>Dikarya</taxon>
        <taxon>Ascomycota</taxon>
        <taxon>Pezizomycotina</taxon>
        <taxon>Dothideomycetes</taxon>
        <taxon>Pleosporomycetidae</taxon>
        <taxon>Pleosporales</taxon>
        <taxon>Pleosporineae</taxon>
        <taxon>Phaeosphaeriaceae</taxon>
        <taxon>Setomelanomma</taxon>
    </lineage>
</organism>
<keyword evidence="4" id="KW-1185">Reference proteome</keyword>
<sequence>MSSAISFGDANVGFQAGIVNSPAPSIVIPFARDADFVERGAILDQVDRIRAAPGSRVALVGLGGIGKSQLAIEHAYRTRKQWPETWVFWVHASNAERFEQSYRDIAGCVKIAGRQNPQANIFELVHNWLRDCKHQWLVVLDNVDDACFLLDRPATNLTAARKPLREYLPHCERGSLLITTRNEEAALQLVEQRDVLSVEPMDEAQALALFKKKLKAQGDNGDVAELAAVLEYMPLAIVQAAAYISQRAPQYSVANYLKEFKKSEGKQTSLLNYDEGHLRRDWEAKNSIIVTWQISFEYIQQIRPSATELLSLMSFFDRQGIPKSLLRRQEEQKDVRVGSQQEAEEDVGSDGESDTSQPSIDDDDFEADIVALRRFCFISVEIDGATFEMHTLVQLATRKWLEANKQLERWKQQFVGNLYAVFPTGAYENWAACQALFAHAKSAVGHQPEAAACVTEWATVLYRAAWYAEQMGNSPDATTLALKSMKVRKKVLGQEHQDTLSRRWDDAEKLEVQHGQSGLDLPESRAVGCSRRAGRARQWDAAEELEVQVMETCKKKLGADYPSTLTSMANLAFTWKAQGRSAEAVVLMRHHPNLKSSLAALENWEAK</sequence>
<dbReference type="SUPFAM" id="SSF52540">
    <property type="entry name" value="P-loop containing nucleoside triphosphate hydrolases"/>
    <property type="match status" value="1"/>
</dbReference>
<evidence type="ECO:0000259" key="2">
    <source>
        <dbReference type="Pfam" id="PF00931"/>
    </source>
</evidence>
<evidence type="ECO:0000256" key="1">
    <source>
        <dbReference type="SAM" id="MobiDB-lite"/>
    </source>
</evidence>
<name>A0A9P4LFK8_9PLEO</name>
<evidence type="ECO:0000313" key="3">
    <source>
        <dbReference type="EMBL" id="KAF2022697.1"/>
    </source>
</evidence>
<protein>
    <recommendedName>
        <fullName evidence="2">NB-ARC domain-containing protein</fullName>
    </recommendedName>
</protein>
<feature type="compositionally biased region" description="Acidic residues" evidence="1">
    <location>
        <begin position="342"/>
        <end position="353"/>
    </location>
</feature>
<dbReference type="Proteomes" id="UP000799777">
    <property type="component" value="Unassembled WGS sequence"/>
</dbReference>
<reference evidence="3" key="1">
    <citation type="journal article" date="2020" name="Stud. Mycol.">
        <title>101 Dothideomycetes genomes: a test case for predicting lifestyles and emergence of pathogens.</title>
        <authorList>
            <person name="Haridas S."/>
            <person name="Albert R."/>
            <person name="Binder M."/>
            <person name="Bloem J."/>
            <person name="Labutti K."/>
            <person name="Salamov A."/>
            <person name="Andreopoulos B."/>
            <person name="Baker S."/>
            <person name="Barry K."/>
            <person name="Bills G."/>
            <person name="Bluhm B."/>
            <person name="Cannon C."/>
            <person name="Castanera R."/>
            <person name="Culley D."/>
            <person name="Daum C."/>
            <person name="Ezra D."/>
            <person name="Gonzalez J."/>
            <person name="Henrissat B."/>
            <person name="Kuo A."/>
            <person name="Liang C."/>
            <person name="Lipzen A."/>
            <person name="Lutzoni F."/>
            <person name="Magnuson J."/>
            <person name="Mondo S."/>
            <person name="Nolan M."/>
            <person name="Ohm R."/>
            <person name="Pangilinan J."/>
            <person name="Park H.-J."/>
            <person name="Ramirez L."/>
            <person name="Alfaro M."/>
            <person name="Sun H."/>
            <person name="Tritt A."/>
            <person name="Yoshinaga Y."/>
            <person name="Zwiers L.-H."/>
            <person name="Turgeon B."/>
            <person name="Goodwin S."/>
            <person name="Spatafora J."/>
            <person name="Crous P."/>
            <person name="Grigoriev I."/>
        </authorList>
    </citation>
    <scope>NUCLEOTIDE SEQUENCE</scope>
    <source>
        <strain evidence="3">CBS 110217</strain>
    </source>
</reference>
<dbReference type="Gene3D" id="1.25.40.10">
    <property type="entry name" value="Tetratricopeptide repeat domain"/>
    <property type="match status" value="1"/>
</dbReference>
<dbReference type="Pfam" id="PF13374">
    <property type="entry name" value="TPR_10"/>
    <property type="match status" value="2"/>
</dbReference>
<dbReference type="Pfam" id="PF00931">
    <property type="entry name" value="NB-ARC"/>
    <property type="match status" value="1"/>
</dbReference>
<dbReference type="Gene3D" id="3.40.50.300">
    <property type="entry name" value="P-loop containing nucleotide triphosphate hydrolases"/>
    <property type="match status" value="1"/>
</dbReference>
<dbReference type="InterPro" id="IPR053137">
    <property type="entry name" value="NLR-like"/>
</dbReference>
<feature type="region of interest" description="Disordered" evidence="1">
    <location>
        <begin position="328"/>
        <end position="362"/>
    </location>
</feature>
<dbReference type="PANTHER" id="PTHR46082:SF6">
    <property type="entry name" value="AAA+ ATPASE DOMAIN-CONTAINING PROTEIN-RELATED"/>
    <property type="match status" value="1"/>
</dbReference>
<evidence type="ECO:0000313" key="4">
    <source>
        <dbReference type="Proteomes" id="UP000799777"/>
    </source>
</evidence>
<gene>
    <name evidence="3" type="ORF">EK21DRAFT_105652</name>
</gene>
<dbReference type="InterPro" id="IPR027417">
    <property type="entry name" value="P-loop_NTPase"/>
</dbReference>
<dbReference type="EMBL" id="ML978470">
    <property type="protein sequence ID" value="KAF2022697.1"/>
    <property type="molecule type" value="Genomic_DNA"/>
</dbReference>